<sequence>MVSFRSVFLAATTAFAAVAQAQESIDPDSVPKATRVSWCNYETSSCPLICSQITTKKTLTNTCDPDTLQYGCLCGNNQQPNITEYSLTLPYFICQEFVVQCRNACGTDSTCATNCAVDHPCGATDPKRYNTTSTASSSVPDATPSASTTGADTIFTNVPGTTGGGKGKSMAAPAVEIPRVYGLAALFGSMFWNAFVEVLPLWIAPNMVTLLGFFFILFNVALVVIYMPDLVGPGPSWLYFSFAFGLFMYQTMDNVDGKQARRTGTSSGLGELFDHGIDSLNCTLASLLETAAMGLGTSPSGVFTALIPCLPMFFSTWETYHTHTLYLGVINGPTEGLLIACGIMIVSGIYGPEVFTKPLAHIWGDHLEGVAHLIGDVSFRDIWVGMIIFLLFTTHIPFCVLNVARARQAKNLPVLPVFLEWIPMAVFTVCTGAWVFSPYSSLMKDNHLVLFCCTMSLVFGRLTTKIILAHLTRQPFPYWTVMLTPLVGGAVLGNLPRIGFPQITPQLELFYMWGYFFFAVVVYFRWAYLVITSICDFLGINALTIPKEKQLANKLAARAATKLH</sequence>
<evidence type="ECO:0000259" key="8">
    <source>
        <dbReference type="Pfam" id="PF24808"/>
    </source>
</evidence>
<dbReference type="EMBL" id="JPDN02000007">
    <property type="protein sequence ID" value="PON28415.1"/>
    <property type="molecule type" value="Genomic_DNA"/>
</dbReference>
<comment type="similarity">
    <text evidence="2 5">Belongs to the CDP-alcohol phosphatidyltransferase class-I family.</text>
</comment>
<evidence type="ECO:0000256" key="7">
    <source>
        <dbReference type="SAM" id="SignalP"/>
    </source>
</evidence>
<evidence type="ECO:0000313" key="9">
    <source>
        <dbReference type="EMBL" id="PON28415.1"/>
    </source>
</evidence>
<feature type="transmembrane region" description="Helical" evidence="6">
    <location>
        <begin position="448"/>
        <end position="464"/>
    </location>
</feature>
<evidence type="ECO:0000256" key="6">
    <source>
        <dbReference type="SAM" id="Phobius"/>
    </source>
</evidence>
<feature type="transmembrane region" description="Helical" evidence="6">
    <location>
        <begin position="476"/>
        <end position="495"/>
    </location>
</feature>
<keyword evidence="10" id="KW-1185">Reference proteome</keyword>
<dbReference type="FunFam" id="1.20.120.1760:FF:000029">
    <property type="entry name" value="CDP-alcohol phosphatidyltransferase protein"/>
    <property type="match status" value="1"/>
</dbReference>
<dbReference type="AlphaFoldDB" id="A0A2P4ZVV9"/>
<dbReference type="Proteomes" id="UP000054821">
    <property type="component" value="Unassembled WGS sequence"/>
</dbReference>
<name>A0A2P4ZVV9_9HYPO</name>
<accession>A0A2P4ZVV9</accession>
<protein>
    <submittedName>
        <fullName evidence="9">CDP-alcohol phosphatidyltransferase</fullName>
    </submittedName>
</protein>
<dbReference type="Gene3D" id="1.20.120.1760">
    <property type="match status" value="1"/>
</dbReference>
<dbReference type="RefSeq" id="XP_024406202.1">
    <property type="nucleotide sequence ID" value="XM_024549087.1"/>
</dbReference>
<feature type="transmembrane region" description="Helical" evidence="6">
    <location>
        <begin position="515"/>
        <end position="540"/>
    </location>
</feature>
<feature type="chain" id="PRO_5015135240" evidence="7">
    <location>
        <begin position="22"/>
        <end position="564"/>
    </location>
</feature>
<dbReference type="InterPro" id="IPR043130">
    <property type="entry name" value="CDP-OH_PTrfase_TM_dom"/>
</dbReference>
<dbReference type="GeneID" id="29990505"/>
<evidence type="ECO:0000256" key="1">
    <source>
        <dbReference type="ARBA" id="ARBA00004370"/>
    </source>
</evidence>
<evidence type="ECO:0000313" key="10">
    <source>
        <dbReference type="Proteomes" id="UP000054821"/>
    </source>
</evidence>
<feature type="transmembrane region" description="Helical" evidence="6">
    <location>
        <begin position="210"/>
        <end position="228"/>
    </location>
</feature>
<keyword evidence="6" id="KW-0812">Transmembrane</keyword>
<dbReference type="GO" id="GO:0008654">
    <property type="term" value="P:phospholipid biosynthetic process"/>
    <property type="evidence" value="ECO:0007669"/>
    <property type="project" value="InterPro"/>
</dbReference>
<dbReference type="PROSITE" id="PS00379">
    <property type="entry name" value="CDP_ALCOHOL_P_TRANSF"/>
    <property type="match status" value="1"/>
</dbReference>
<keyword evidence="3 5" id="KW-0808">Transferase</keyword>
<keyword evidence="7" id="KW-0732">Signal</keyword>
<comment type="subcellular location">
    <subcellularLocation>
        <location evidence="1">Membrane</location>
    </subcellularLocation>
</comment>
<dbReference type="PANTHER" id="PTHR10414:SF77">
    <property type="entry name" value="CDP-ALCOHOL PHOSPHATIDYLTRANSFERASE FAMILY PROTEIN"/>
    <property type="match status" value="1"/>
</dbReference>
<dbReference type="PANTHER" id="PTHR10414">
    <property type="entry name" value="ETHANOLAMINEPHOSPHOTRANSFERASE"/>
    <property type="match status" value="1"/>
</dbReference>
<evidence type="ECO:0000256" key="5">
    <source>
        <dbReference type="RuleBase" id="RU003750"/>
    </source>
</evidence>
<evidence type="ECO:0000256" key="2">
    <source>
        <dbReference type="ARBA" id="ARBA00010441"/>
    </source>
</evidence>
<dbReference type="GO" id="GO:0016780">
    <property type="term" value="F:phosphotransferase activity, for other substituted phosphate groups"/>
    <property type="evidence" value="ECO:0007669"/>
    <property type="project" value="InterPro"/>
</dbReference>
<comment type="caution">
    <text evidence="9">The sequence shown here is derived from an EMBL/GenBank/DDBJ whole genome shotgun (WGS) entry which is preliminary data.</text>
</comment>
<evidence type="ECO:0000256" key="4">
    <source>
        <dbReference type="ARBA" id="ARBA00023136"/>
    </source>
</evidence>
<dbReference type="Pfam" id="PF01066">
    <property type="entry name" value="CDP-OH_P_transf"/>
    <property type="match status" value="1"/>
</dbReference>
<feature type="signal peptide" evidence="7">
    <location>
        <begin position="1"/>
        <end position="21"/>
    </location>
</feature>
<dbReference type="InterPro" id="IPR056124">
    <property type="entry name" value="DUF7707"/>
</dbReference>
<evidence type="ECO:0000256" key="3">
    <source>
        <dbReference type="ARBA" id="ARBA00022679"/>
    </source>
</evidence>
<dbReference type="GO" id="GO:0016020">
    <property type="term" value="C:membrane"/>
    <property type="evidence" value="ECO:0007669"/>
    <property type="project" value="UniProtKB-SubCell"/>
</dbReference>
<reference evidence="9 10" key="1">
    <citation type="journal article" date="2016" name="Genome Announc.">
        <title>Draft Whole-Genome Sequence of Trichoderma gamsii T6085, a Promising Biocontrol Agent of Fusarium Head Blight on Wheat.</title>
        <authorList>
            <person name="Baroncelli R."/>
            <person name="Zapparata A."/>
            <person name="Piaggeschi G."/>
            <person name="Sarrocco S."/>
            <person name="Vannacci G."/>
        </authorList>
    </citation>
    <scope>NUCLEOTIDE SEQUENCE [LARGE SCALE GENOMIC DNA]</scope>
    <source>
        <strain evidence="9 10">T6085</strain>
    </source>
</reference>
<keyword evidence="6" id="KW-1133">Transmembrane helix</keyword>
<keyword evidence="4 6" id="KW-0472">Membrane</keyword>
<dbReference type="STRING" id="398673.A0A2P4ZVV9"/>
<organism evidence="9 10">
    <name type="scientific">Trichoderma gamsii</name>
    <dbReference type="NCBI Taxonomy" id="398673"/>
    <lineage>
        <taxon>Eukaryota</taxon>
        <taxon>Fungi</taxon>
        <taxon>Dikarya</taxon>
        <taxon>Ascomycota</taxon>
        <taxon>Pezizomycotina</taxon>
        <taxon>Sordariomycetes</taxon>
        <taxon>Hypocreomycetidae</taxon>
        <taxon>Hypocreales</taxon>
        <taxon>Hypocreaceae</taxon>
        <taxon>Trichoderma</taxon>
    </lineage>
</organism>
<dbReference type="InterPro" id="IPR048254">
    <property type="entry name" value="CDP_ALCOHOL_P_TRANSF_CS"/>
</dbReference>
<dbReference type="InterPro" id="IPR000462">
    <property type="entry name" value="CDP-OH_P_trans"/>
</dbReference>
<gene>
    <name evidence="9" type="ORF">TGAM01_v202909</name>
</gene>
<feature type="transmembrane region" description="Helical" evidence="6">
    <location>
        <begin position="325"/>
        <end position="350"/>
    </location>
</feature>
<dbReference type="InterPro" id="IPR014472">
    <property type="entry name" value="CHOPT"/>
</dbReference>
<feature type="transmembrane region" description="Helical" evidence="6">
    <location>
        <begin position="234"/>
        <end position="252"/>
    </location>
</feature>
<feature type="transmembrane region" description="Helical" evidence="6">
    <location>
        <begin position="415"/>
        <end position="436"/>
    </location>
</feature>
<dbReference type="Pfam" id="PF24808">
    <property type="entry name" value="DUF7707"/>
    <property type="match status" value="1"/>
</dbReference>
<proteinExistence type="inferred from homology"/>
<feature type="domain" description="DUF7707" evidence="8">
    <location>
        <begin position="24"/>
        <end position="126"/>
    </location>
</feature>
<feature type="transmembrane region" description="Helical" evidence="6">
    <location>
        <begin position="382"/>
        <end position="403"/>
    </location>
</feature>